<dbReference type="GO" id="GO:0003690">
    <property type="term" value="F:double-stranded DNA binding"/>
    <property type="evidence" value="ECO:0007669"/>
    <property type="project" value="TreeGrafter"/>
</dbReference>
<reference evidence="3" key="1">
    <citation type="journal article" date="2016" name="Nat. Genet.">
        <title>A high-quality carrot genome assembly provides new insights into carotenoid accumulation and asterid genome evolution.</title>
        <authorList>
            <person name="Iorizzo M."/>
            <person name="Ellison S."/>
            <person name="Senalik D."/>
            <person name="Zeng P."/>
            <person name="Satapoomin P."/>
            <person name="Huang J."/>
            <person name="Bowman M."/>
            <person name="Iovene M."/>
            <person name="Sanseverino W."/>
            <person name="Cavagnaro P."/>
            <person name="Yildiz M."/>
            <person name="Macko-Podgorni A."/>
            <person name="Moranska E."/>
            <person name="Grzebelus E."/>
            <person name="Grzebelus D."/>
            <person name="Ashrafi H."/>
            <person name="Zheng Z."/>
            <person name="Cheng S."/>
            <person name="Spooner D."/>
            <person name="Van Deynze A."/>
            <person name="Simon P."/>
        </authorList>
    </citation>
    <scope>NUCLEOTIDE SEQUENCE [LARGE SCALE GENOMIC DNA]</scope>
    <source>
        <tissue evidence="3">Leaf</tissue>
    </source>
</reference>
<evidence type="ECO:0000313" key="5">
    <source>
        <dbReference type="Proteomes" id="UP000077755"/>
    </source>
</evidence>
<name>A0A164SJS3_DAUCS</name>
<reference evidence="4" key="2">
    <citation type="submission" date="2022-03" db="EMBL/GenBank/DDBJ databases">
        <title>Draft title - Genomic analysis of global carrot germplasm unveils the trajectory of domestication and the origin of high carotenoid orange carrot.</title>
        <authorList>
            <person name="Iorizzo M."/>
            <person name="Ellison S."/>
            <person name="Senalik D."/>
            <person name="Macko-Podgorni A."/>
            <person name="Grzebelus D."/>
            <person name="Bostan H."/>
            <person name="Rolling W."/>
            <person name="Curaba J."/>
            <person name="Simon P."/>
        </authorList>
    </citation>
    <scope>NUCLEOTIDE SEQUENCE</scope>
    <source>
        <tissue evidence="4">Leaf</tissue>
    </source>
</reference>
<keyword evidence="1" id="KW-0040">ANK repeat</keyword>
<evidence type="ECO:0000313" key="4">
    <source>
        <dbReference type="EMBL" id="WOH07346.1"/>
    </source>
</evidence>
<dbReference type="Proteomes" id="UP000077755">
    <property type="component" value="Chromosome 7"/>
</dbReference>
<gene>
    <name evidence="3" type="ORF">DCAR_023338</name>
    <name evidence="4" type="ORF">DCAR_0726776</name>
</gene>
<sequence length="386" mass="43715">MDGQFDPSLQRNGTSNSFDTINKDGLKTNDSFGRWMTTVMTDSPDSGLTGDENLEDSISTDQKASTLAYHDQPSGLEQIFSITDVSPTSAPTTEETKLIIEKVIFWSAILQVHGLAYDIILVTVLGQMHLLIVIDFKEFISNKSPVYGYSEKYILVVGYFHEAHSPFGNSNLLLVCGDERFPAELVQPGVYRSFISSHKPGLVDLYVSFDGQKSISQVVNFEYKSPPMENLINLTDDESKWVEFQNQMRLAHLLFSTSRRLGTYSTILSQNALKEAKLFAQRTAQIGNDWGSFLKYIKDNRLSFPQAKDNLFELTLQNRLREWLLERIAERCKVTDYDDQGQGVIHLCAILGYKWAVYQFSLSGLSLDYRDKFGWTALHWAASCGR</sequence>
<dbReference type="Gene3D" id="2.60.40.10">
    <property type="entry name" value="Immunoglobulins"/>
    <property type="match status" value="1"/>
</dbReference>
<dbReference type="EMBL" id="CP093349">
    <property type="protein sequence ID" value="WOH07346.1"/>
    <property type="molecule type" value="Genomic_DNA"/>
</dbReference>
<dbReference type="GO" id="GO:0006357">
    <property type="term" value="P:regulation of transcription by RNA polymerase II"/>
    <property type="evidence" value="ECO:0007669"/>
    <property type="project" value="TreeGrafter"/>
</dbReference>
<dbReference type="OMA" id="GDECIPA"/>
<dbReference type="InterPro" id="IPR013783">
    <property type="entry name" value="Ig-like_fold"/>
</dbReference>
<protein>
    <submittedName>
        <fullName evidence="3">Uncharacterized protein</fullName>
    </submittedName>
</protein>
<dbReference type="InterPro" id="IPR036770">
    <property type="entry name" value="Ankyrin_rpt-contain_sf"/>
</dbReference>
<evidence type="ECO:0000313" key="3">
    <source>
        <dbReference type="EMBL" id="KZM86204.1"/>
    </source>
</evidence>
<dbReference type="PANTHER" id="PTHR23335:SF3">
    <property type="entry name" value="CALMODULIN-BINDING TRANSCRIPTION ACTIVATOR 5"/>
    <property type="match status" value="1"/>
</dbReference>
<dbReference type="GO" id="GO:0005634">
    <property type="term" value="C:nucleus"/>
    <property type="evidence" value="ECO:0007669"/>
    <property type="project" value="TreeGrafter"/>
</dbReference>
<keyword evidence="5" id="KW-1185">Reference proteome</keyword>
<dbReference type="PANTHER" id="PTHR23335">
    <property type="entry name" value="CALMODULIN-BINDING TRANSCRIPTION ACTIVATOR CAMTA"/>
    <property type="match status" value="1"/>
</dbReference>
<dbReference type="Gramene" id="KZM86204">
    <property type="protein sequence ID" value="KZM86204"/>
    <property type="gene ID" value="DCAR_023338"/>
</dbReference>
<organism evidence="3">
    <name type="scientific">Daucus carota subsp. sativus</name>
    <name type="common">Carrot</name>
    <dbReference type="NCBI Taxonomy" id="79200"/>
    <lineage>
        <taxon>Eukaryota</taxon>
        <taxon>Viridiplantae</taxon>
        <taxon>Streptophyta</taxon>
        <taxon>Embryophyta</taxon>
        <taxon>Tracheophyta</taxon>
        <taxon>Spermatophyta</taxon>
        <taxon>Magnoliopsida</taxon>
        <taxon>eudicotyledons</taxon>
        <taxon>Gunneridae</taxon>
        <taxon>Pentapetalae</taxon>
        <taxon>asterids</taxon>
        <taxon>campanulids</taxon>
        <taxon>Apiales</taxon>
        <taxon>Apiaceae</taxon>
        <taxon>Apioideae</taxon>
        <taxon>Scandiceae</taxon>
        <taxon>Daucinae</taxon>
        <taxon>Daucus</taxon>
        <taxon>Daucus sect. Daucus</taxon>
    </lineage>
</organism>
<dbReference type="SUPFAM" id="SSF48403">
    <property type="entry name" value="Ankyrin repeat"/>
    <property type="match status" value="1"/>
</dbReference>
<dbReference type="EMBL" id="LNRQ01000007">
    <property type="protein sequence ID" value="KZM86204.1"/>
    <property type="molecule type" value="Genomic_DNA"/>
</dbReference>
<evidence type="ECO:0000256" key="1">
    <source>
        <dbReference type="ARBA" id="ARBA00023043"/>
    </source>
</evidence>
<evidence type="ECO:0000256" key="2">
    <source>
        <dbReference type="SAM" id="MobiDB-lite"/>
    </source>
</evidence>
<feature type="compositionally biased region" description="Polar residues" evidence="2">
    <location>
        <begin position="7"/>
        <end position="20"/>
    </location>
</feature>
<feature type="region of interest" description="Disordered" evidence="2">
    <location>
        <begin position="1"/>
        <end position="22"/>
    </location>
</feature>
<dbReference type="SUPFAM" id="SSF81296">
    <property type="entry name" value="E set domains"/>
    <property type="match status" value="1"/>
</dbReference>
<dbReference type="AlphaFoldDB" id="A0A164SJS3"/>
<accession>A0A164SJS3</accession>
<dbReference type="GO" id="GO:0003712">
    <property type="term" value="F:transcription coregulator activity"/>
    <property type="evidence" value="ECO:0007669"/>
    <property type="project" value="TreeGrafter"/>
</dbReference>
<dbReference type="Gene3D" id="1.25.40.20">
    <property type="entry name" value="Ankyrin repeat-containing domain"/>
    <property type="match status" value="1"/>
</dbReference>
<proteinExistence type="predicted"/>
<dbReference type="InterPro" id="IPR014756">
    <property type="entry name" value="Ig_E-set"/>
</dbReference>